<proteinExistence type="predicted"/>
<feature type="transmembrane region" description="Helical" evidence="1">
    <location>
        <begin position="6"/>
        <end position="29"/>
    </location>
</feature>
<dbReference type="RefSeq" id="WP_281177358.1">
    <property type="nucleotide sequence ID" value="NZ_BAAAXQ010000013.1"/>
</dbReference>
<accession>A0ABN3Y087</accession>
<evidence type="ECO:0000313" key="3">
    <source>
        <dbReference type="Proteomes" id="UP001501577"/>
    </source>
</evidence>
<name>A0ABN3Y087_9ENTE</name>
<comment type="caution">
    <text evidence="2">The sequence shown here is derived from an EMBL/GenBank/DDBJ whole genome shotgun (WGS) entry which is preliminary data.</text>
</comment>
<sequence length="43" mass="4719">MEFLRVIVFDLLSSAPILVGVIALTGLLLQKESFDKVISGTKR</sequence>
<organism evidence="2 3">
    <name type="scientific">Tetragenococcus solitarius</name>
    <dbReference type="NCBI Taxonomy" id="71453"/>
    <lineage>
        <taxon>Bacteria</taxon>
        <taxon>Bacillati</taxon>
        <taxon>Bacillota</taxon>
        <taxon>Bacilli</taxon>
        <taxon>Lactobacillales</taxon>
        <taxon>Enterococcaceae</taxon>
        <taxon>Tetragenococcus</taxon>
    </lineage>
</organism>
<dbReference type="Proteomes" id="UP001501577">
    <property type="component" value="Unassembled WGS sequence"/>
</dbReference>
<gene>
    <name evidence="2" type="ORF">GCM10019998_04480</name>
</gene>
<keyword evidence="3" id="KW-1185">Reference proteome</keyword>
<protein>
    <submittedName>
        <fullName evidence="2">Uncharacterized protein</fullName>
    </submittedName>
</protein>
<evidence type="ECO:0000313" key="2">
    <source>
        <dbReference type="EMBL" id="GAA3011392.1"/>
    </source>
</evidence>
<keyword evidence="1" id="KW-0812">Transmembrane</keyword>
<evidence type="ECO:0000256" key="1">
    <source>
        <dbReference type="SAM" id="Phobius"/>
    </source>
</evidence>
<reference evidence="2 3" key="1">
    <citation type="journal article" date="2019" name="Int. J. Syst. Evol. Microbiol.">
        <title>The Global Catalogue of Microorganisms (GCM) 10K type strain sequencing project: providing services to taxonomists for standard genome sequencing and annotation.</title>
        <authorList>
            <consortium name="The Broad Institute Genomics Platform"/>
            <consortium name="The Broad Institute Genome Sequencing Center for Infectious Disease"/>
            <person name="Wu L."/>
            <person name="Ma J."/>
        </authorList>
    </citation>
    <scope>NUCLEOTIDE SEQUENCE [LARGE SCALE GENOMIC DNA]</scope>
    <source>
        <strain evidence="2 3">JCM 8736</strain>
    </source>
</reference>
<keyword evidence="1" id="KW-1133">Transmembrane helix</keyword>
<keyword evidence="1" id="KW-0472">Membrane</keyword>
<dbReference type="EMBL" id="BAAAXQ010000013">
    <property type="protein sequence ID" value="GAA3011392.1"/>
    <property type="molecule type" value="Genomic_DNA"/>
</dbReference>